<comment type="pathway">
    <text evidence="1">Cofactor biosynthesis; molybdopterin biosynthesis.</text>
</comment>
<gene>
    <name evidence="4" type="ORF">C1706_02835</name>
</gene>
<protein>
    <submittedName>
        <fullName evidence="4">Molybdenum cofactor biosynthesis protein</fullName>
    </submittedName>
</protein>
<dbReference type="PROSITE" id="PS01078">
    <property type="entry name" value="MOCF_BIOSYNTHESIS_1"/>
    <property type="match status" value="1"/>
</dbReference>
<keyword evidence="5" id="KW-1185">Reference proteome</keyword>
<evidence type="ECO:0000313" key="4">
    <source>
        <dbReference type="EMBL" id="RXW33158.1"/>
    </source>
</evidence>
<sequence>MPYRAAVITCSDRAAADLYEDRSGPVLRDGLADLGFDVAAPTILPDDAERIATAILDAVAAGARVVLTTGGTGVSPRDVTVEATRPLLSYEVPGIAEAVRATGAVKTPLSSLSRGLAGVIEHEGTRSFVFNAPGSRGGARDALAVLAPLLVHIVEQLDGADHDLHRPPSA</sequence>
<evidence type="ECO:0000256" key="2">
    <source>
        <dbReference type="ARBA" id="ARBA00023150"/>
    </source>
</evidence>
<dbReference type="PANTHER" id="PTHR43764:SF1">
    <property type="entry name" value="MOLYBDOPTERIN MOLYBDOTRANSFERASE"/>
    <property type="match status" value="1"/>
</dbReference>
<dbReference type="SMART" id="SM00852">
    <property type="entry name" value="MoCF_biosynth"/>
    <property type="match status" value="1"/>
</dbReference>
<proteinExistence type="predicted"/>
<dbReference type="PANTHER" id="PTHR43764">
    <property type="entry name" value="MOLYBDENUM COFACTOR BIOSYNTHESIS"/>
    <property type="match status" value="1"/>
</dbReference>
<dbReference type="Gene3D" id="3.40.980.10">
    <property type="entry name" value="MoaB/Mog-like domain"/>
    <property type="match status" value="1"/>
</dbReference>
<keyword evidence="2" id="KW-0501">Molybdenum cofactor biosynthesis</keyword>
<dbReference type="SUPFAM" id="SSF53218">
    <property type="entry name" value="Molybdenum cofactor biosynthesis proteins"/>
    <property type="match status" value="1"/>
</dbReference>
<dbReference type="NCBIfam" id="TIGR00177">
    <property type="entry name" value="molyb_syn"/>
    <property type="match status" value="1"/>
</dbReference>
<dbReference type="OrthoDB" id="9794429at2"/>
<reference evidence="4 5" key="1">
    <citation type="submission" date="2018-01" db="EMBL/GenBank/DDBJ databases">
        <title>Lactibacter flavus gen. nov., sp. nov., a novel bacterium of the family Propionibacteriaceae isolated from raw milk and dairy products.</title>
        <authorList>
            <person name="Wenning M."/>
            <person name="Breitenwieser F."/>
            <person name="Huptas C."/>
            <person name="von Neubeck M."/>
            <person name="Busse H.-J."/>
            <person name="Scherer S."/>
        </authorList>
    </citation>
    <scope>NUCLEOTIDE SEQUENCE [LARGE SCALE GENOMIC DNA]</scope>
    <source>
        <strain evidence="4 5">VG341</strain>
    </source>
</reference>
<dbReference type="InterPro" id="IPR051920">
    <property type="entry name" value="MPT_Adenylyltrnsfr/MoaC-Rel"/>
</dbReference>
<dbReference type="AlphaFoldDB" id="A0A4V1Q7N0"/>
<dbReference type="Proteomes" id="UP000290624">
    <property type="component" value="Unassembled WGS sequence"/>
</dbReference>
<comment type="caution">
    <text evidence="4">The sequence shown here is derived from an EMBL/GenBank/DDBJ whole genome shotgun (WGS) entry which is preliminary data.</text>
</comment>
<accession>A0A4V1Q7N0</accession>
<organism evidence="4 5">
    <name type="scientific">Propioniciclava flava</name>
    <dbReference type="NCBI Taxonomy" id="2072026"/>
    <lineage>
        <taxon>Bacteria</taxon>
        <taxon>Bacillati</taxon>
        <taxon>Actinomycetota</taxon>
        <taxon>Actinomycetes</taxon>
        <taxon>Propionibacteriales</taxon>
        <taxon>Propionibacteriaceae</taxon>
        <taxon>Propioniciclava</taxon>
    </lineage>
</organism>
<dbReference type="Pfam" id="PF00994">
    <property type="entry name" value="MoCF_biosynth"/>
    <property type="match status" value="1"/>
</dbReference>
<feature type="domain" description="MoaB/Mog" evidence="3">
    <location>
        <begin position="6"/>
        <end position="153"/>
    </location>
</feature>
<dbReference type="InterPro" id="IPR008284">
    <property type="entry name" value="MoCF_biosynth_CS"/>
</dbReference>
<dbReference type="RefSeq" id="WP_129457707.1">
    <property type="nucleotide sequence ID" value="NZ_PPCV01000002.1"/>
</dbReference>
<evidence type="ECO:0000313" key="5">
    <source>
        <dbReference type="Proteomes" id="UP000290624"/>
    </source>
</evidence>
<dbReference type="InterPro" id="IPR036425">
    <property type="entry name" value="MoaB/Mog-like_dom_sf"/>
</dbReference>
<evidence type="ECO:0000256" key="1">
    <source>
        <dbReference type="ARBA" id="ARBA00005046"/>
    </source>
</evidence>
<dbReference type="InterPro" id="IPR001453">
    <property type="entry name" value="MoaB/Mog_dom"/>
</dbReference>
<evidence type="ECO:0000259" key="3">
    <source>
        <dbReference type="SMART" id="SM00852"/>
    </source>
</evidence>
<dbReference type="GO" id="GO:0006777">
    <property type="term" value="P:Mo-molybdopterin cofactor biosynthetic process"/>
    <property type="evidence" value="ECO:0007669"/>
    <property type="project" value="UniProtKB-KW"/>
</dbReference>
<dbReference type="CDD" id="cd00886">
    <property type="entry name" value="MogA_MoaB"/>
    <property type="match status" value="1"/>
</dbReference>
<dbReference type="UniPathway" id="UPA00344"/>
<name>A0A4V1Q7N0_9ACTN</name>
<dbReference type="EMBL" id="PPCV01000002">
    <property type="protein sequence ID" value="RXW33158.1"/>
    <property type="molecule type" value="Genomic_DNA"/>
</dbReference>